<sequence>MDSGLKVSTDGRSATFGGSDSDSEGECGAGSGKHSTSRRHHDHEEEDNPMHKTEITCFGGAFSKKILTDRISLPKDKTDEINTFIDNVINNRIKYSHESFLKFNLKSSRGLYTDFMYNKEFFKIQLKYFGGDVIVFEASVKAFDRRKYPDSDDSDYEDAKGKMENQILRPFKICSPIPSKTNPKEKTLTMDMFIDFVYESLILREPDRVYLD</sequence>
<accession>A0A3G5A3V0</accession>
<name>A0A3G5A3V0_9VIRU</name>
<feature type="region of interest" description="Disordered" evidence="1">
    <location>
        <begin position="1"/>
        <end position="50"/>
    </location>
</feature>
<protein>
    <submittedName>
        <fullName evidence="2">Uncharacterized protein</fullName>
    </submittedName>
</protein>
<gene>
    <name evidence="2" type="ORF">Gaeavirus11_19</name>
</gene>
<proteinExistence type="predicted"/>
<evidence type="ECO:0000313" key="2">
    <source>
        <dbReference type="EMBL" id="AYV80139.1"/>
    </source>
</evidence>
<organism evidence="2">
    <name type="scientific">Gaeavirus sp</name>
    <dbReference type="NCBI Taxonomy" id="2487767"/>
    <lineage>
        <taxon>Viruses</taxon>
        <taxon>Varidnaviria</taxon>
        <taxon>Bamfordvirae</taxon>
        <taxon>Nucleocytoviricota</taxon>
        <taxon>Megaviricetes</taxon>
        <taxon>Imitervirales</taxon>
        <taxon>Mimiviridae</taxon>
        <taxon>Klosneuvirinae</taxon>
    </lineage>
</organism>
<reference evidence="2" key="1">
    <citation type="submission" date="2018-10" db="EMBL/GenBank/DDBJ databases">
        <title>Hidden diversity of soil giant viruses.</title>
        <authorList>
            <person name="Schulz F."/>
            <person name="Alteio L."/>
            <person name="Goudeau D."/>
            <person name="Ryan E.M."/>
            <person name="Malmstrom R.R."/>
            <person name="Blanchard J."/>
            <person name="Woyke T."/>
        </authorList>
    </citation>
    <scope>NUCLEOTIDE SEQUENCE</scope>
    <source>
        <strain evidence="2">GAV1</strain>
    </source>
</reference>
<evidence type="ECO:0000256" key="1">
    <source>
        <dbReference type="SAM" id="MobiDB-lite"/>
    </source>
</evidence>
<dbReference type="EMBL" id="MK072209">
    <property type="protein sequence ID" value="AYV80139.1"/>
    <property type="molecule type" value="Genomic_DNA"/>
</dbReference>